<comment type="caution">
    <text evidence="17">The sequence shown here is derived from an EMBL/GenBank/DDBJ whole genome shotgun (WGS) entry which is preliminary data.</text>
</comment>
<comment type="function">
    <text evidence="13">The coatomer is a cytosolic protein complex that binds to dilysine motifs and reversibly associates with Golgi non-clathrin-coated vesicles, which further mediate biosynthetic protein transport from the ER, via the Golgi up to the trans Golgi network. The coatomer complex is required for budding from Golgi membranes, and is essential for the retrograde Golgi-to-ER transport of dilysine-tagged proteins.</text>
</comment>
<organism evidence="17 18">
    <name type="scientific">Scyliorhinus torazame</name>
    <name type="common">Cloudy catshark</name>
    <name type="synonym">Catulus torazame</name>
    <dbReference type="NCBI Taxonomy" id="75743"/>
    <lineage>
        <taxon>Eukaryota</taxon>
        <taxon>Metazoa</taxon>
        <taxon>Chordata</taxon>
        <taxon>Craniata</taxon>
        <taxon>Vertebrata</taxon>
        <taxon>Chondrichthyes</taxon>
        <taxon>Elasmobranchii</taxon>
        <taxon>Galeomorphii</taxon>
        <taxon>Galeoidea</taxon>
        <taxon>Carcharhiniformes</taxon>
        <taxon>Scyliorhinidae</taxon>
        <taxon>Scyliorhinus</taxon>
    </lineage>
</organism>
<dbReference type="GO" id="GO:0006891">
    <property type="term" value="P:intra-Golgi vesicle-mediated transport"/>
    <property type="evidence" value="ECO:0007669"/>
    <property type="project" value="TreeGrafter"/>
</dbReference>
<feature type="region of interest" description="Disordered" evidence="15">
    <location>
        <begin position="311"/>
        <end position="370"/>
    </location>
</feature>
<comment type="subcellular location">
    <subcellularLocation>
        <location evidence="2">Cytoplasmic vesicle</location>
        <location evidence="2">COPI-coated vesicle membrane</location>
        <topology evidence="2">Peripheral membrane protein</topology>
        <orientation evidence="2">Cytoplasmic side</orientation>
    </subcellularLocation>
    <subcellularLocation>
        <location evidence="1">Golgi apparatus membrane</location>
        <topology evidence="1">Peripheral membrane protein</topology>
        <orientation evidence="1">Cytoplasmic side</orientation>
    </subcellularLocation>
</comment>
<dbReference type="Proteomes" id="UP000288216">
    <property type="component" value="Unassembled WGS sequence"/>
</dbReference>
<dbReference type="Gene3D" id="1.25.40.10">
    <property type="entry name" value="Tetratricopeptide repeat domain"/>
    <property type="match status" value="1"/>
</dbReference>
<feature type="domain" description="FCP1 homology" evidence="16">
    <location>
        <begin position="485"/>
        <end position="650"/>
    </location>
</feature>
<dbReference type="GO" id="GO:0015031">
    <property type="term" value="P:protein transport"/>
    <property type="evidence" value="ECO:0007669"/>
    <property type="project" value="UniProtKB-KW"/>
</dbReference>
<dbReference type="PANTHER" id="PTHR10805">
    <property type="entry name" value="COATOMER SUBUNIT EPSILON"/>
    <property type="match status" value="1"/>
</dbReference>
<proteinExistence type="inferred from homology"/>
<dbReference type="STRING" id="75743.A0A401PKH7"/>
<evidence type="ECO:0000256" key="4">
    <source>
        <dbReference type="ARBA" id="ARBA00011775"/>
    </source>
</evidence>
<dbReference type="InterPro" id="IPR006822">
    <property type="entry name" value="Coatomer_esu"/>
</dbReference>
<dbReference type="GO" id="GO:0000139">
    <property type="term" value="C:Golgi membrane"/>
    <property type="evidence" value="ECO:0007669"/>
    <property type="project" value="UniProtKB-SubCell"/>
</dbReference>
<dbReference type="PANTHER" id="PTHR10805:SF0">
    <property type="entry name" value="COATOMER SUBUNIT EPSILON"/>
    <property type="match status" value="1"/>
</dbReference>
<dbReference type="GO" id="GO:0006888">
    <property type="term" value="P:endoplasmic reticulum to Golgi vesicle-mediated transport"/>
    <property type="evidence" value="ECO:0007669"/>
    <property type="project" value="TreeGrafter"/>
</dbReference>
<accession>A0A401PKH7</accession>
<dbReference type="Pfam" id="PF03031">
    <property type="entry name" value="NIF"/>
    <property type="match status" value="2"/>
</dbReference>
<evidence type="ECO:0000256" key="15">
    <source>
        <dbReference type="SAM" id="MobiDB-lite"/>
    </source>
</evidence>
<keyword evidence="10" id="KW-0333">Golgi apparatus</keyword>
<evidence type="ECO:0000256" key="1">
    <source>
        <dbReference type="ARBA" id="ARBA00004255"/>
    </source>
</evidence>
<evidence type="ECO:0000256" key="7">
    <source>
        <dbReference type="ARBA" id="ARBA00022490"/>
    </source>
</evidence>
<comment type="similarity">
    <text evidence="3">Belongs to the COPE family.</text>
</comment>
<evidence type="ECO:0000256" key="9">
    <source>
        <dbReference type="ARBA" id="ARBA00022927"/>
    </source>
</evidence>
<dbReference type="InterPro" id="IPR036412">
    <property type="entry name" value="HAD-like_sf"/>
</dbReference>
<dbReference type="InterPro" id="IPR004274">
    <property type="entry name" value="FCP1_dom"/>
</dbReference>
<protein>
    <recommendedName>
        <fullName evidence="5">Coatomer subunit epsilon</fullName>
    </recommendedName>
    <alternativeName>
        <fullName evidence="14">Epsilon-coat protein</fullName>
    </alternativeName>
</protein>
<evidence type="ECO:0000313" key="17">
    <source>
        <dbReference type="EMBL" id="GCB73637.1"/>
    </source>
</evidence>
<dbReference type="CDD" id="cd07521">
    <property type="entry name" value="HAD_FCP1-like"/>
    <property type="match status" value="1"/>
</dbReference>
<name>A0A401PKH7_SCYTO</name>
<dbReference type="SUPFAM" id="SSF56784">
    <property type="entry name" value="HAD-like"/>
    <property type="match status" value="1"/>
</dbReference>
<keyword evidence="7" id="KW-0963">Cytoplasm</keyword>
<keyword evidence="9" id="KW-0653">Protein transport</keyword>
<keyword evidence="11" id="KW-0472">Membrane</keyword>
<dbReference type="SMART" id="SM00577">
    <property type="entry name" value="CPDc"/>
    <property type="match status" value="1"/>
</dbReference>
<dbReference type="FunFam" id="1.25.40.10:FF:000140">
    <property type="entry name" value="Coatomer subunit epsilon"/>
    <property type="match status" value="1"/>
</dbReference>
<evidence type="ECO:0000256" key="13">
    <source>
        <dbReference type="ARBA" id="ARBA00025582"/>
    </source>
</evidence>
<feature type="compositionally biased region" description="Polar residues" evidence="15">
    <location>
        <begin position="346"/>
        <end position="358"/>
    </location>
</feature>
<dbReference type="SUPFAM" id="SSF48452">
    <property type="entry name" value="TPR-like"/>
    <property type="match status" value="1"/>
</dbReference>
<evidence type="ECO:0000256" key="10">
    <source>
        <dbReference type="ARBA" id="ARBA00023034"/>
    </source>
</evidence>
<dbReference type="Gene3D" id="3.40.50.1000">
    <property type="entry name" value="HAD superfamily/HAD-like"/>
    <property type="match status" value="1"/>
</dbReference>
<evidence type="ECO:0000256" key="5">
    <source>
        <dbReference type="ARBA" id="ARBA00015828"/>
    </source>
</evidence>
<dbReference type="InterPro" id="IPR011990">
    <property type="entry name" value="TPR-like_helical_dom_sf"/>
</dbReference>
<dbReference type="EMBL" id="BFAA01000696">
    <property type="protein sequence ID" value="GCB73637.1"/>
    <property type="molecule type" value="Genomic_DNA"/>
</dbReference>
<keyword evidence="18" id="KW-1185">Reference proteome</keyword>
<dbReference type="InterPro" id="IPR023214">
    <property type="entry name" value="HAD_sf"/>
</dbReference>
<evidence type="ECO:0000256" key="14">
    <source>
        <dbReference type="ARBA" id="ARBA00031602"/>
    </source>
</evidence>
<sequence length="669" mass="76281">MYKDTILSSPEKEVERDVFLYRAYIAQRKYGVVLDDINPGAAPELQAVRMLAKYLSSEDQRDATIAEMEKKMAKSVDINNRTFLLMAASMYLYEQNTDSALRTLHQGECLECMAMSIQIFLKLDRLDLARKELKKMHEQDEDATLTQLSTAWVNLAMGGDKLQDAYYIFQEMADKYTATLLLLNGQAACQMAQGKWDDAEGVLQEALDKDSSHPETLINLTVLSQHLGKAPEVSNRYLSQLKDGHRGHPFVKEYLAKENEFDRLVLQYAPSACRMNLRSGKAIAVIPLIPRTPNCIKGQNRTLRTPLRRQCGNTLETPHSTKKTSQKTPEKLAPGVTFDPDLSGECPNQSDLFTTTPRATRLPGKHRPGTELNREFEYTAGATKLNIWAQFGDECQRLVTRGNTKAKRARALFPISPSVSRGQQFENVLSVPTDLETSRGLDDDLDPMEVTFSINFSVDASCHCDEREDFNQHKFNKDLQSSMKMTLQKSILPLKTRSVPNHSLVLGLVYVRFRPYCKEFLENLSQFYEIILFTTATKDYADKLLDILDPHRRMIRHRLYRKHCICVQGNYIRELMVLGRDLAKTVVVDSSAETFACQQETQQQLPEIQNIKRGKCGKKVKIANGIQIKSWLKDPKDQELRRLIPFLQTLAHLDDVRPTIWRSNSLDSM</sequence>
<evidence type="ECO:0000313" key="18">
    <source>
        <dbReference type="Proteomes" id="UP000288216"/>
    </source>
</evidence>
<evidence type="ECO:0000256" key="6">
    <source>
        <dbReference type="ARBA" id="ARBA00022448"/>
    </source>
</evidence>
<dbReference type="Pfam" id="PF04733">
    <property type="entry name" value="Coatomer_E"/>
    <property type="match status" value="1"/>
</dbReference>
<evidence type="ECO:0000256" key="12">
    <source>
        <dbReference type="ARBA" id="ARBA00023329"/>
    </source>
</evidence>
<reference evidence="17 18" key="1">
    <citation type="journal article" date="2018" name="Nat. Ecol. Evol.">
        <title>Shark genomes provide insights into elasmobranch evolution and the origin of vertebrates.</title>
        <authorList>
            <person name="Hara Y"/>
            <person name="Yamaguchi K"/>
            <person name="Onimaru K"/>
            <person name="Kadota M"/>
            <person name="Koyanagi M"/>
            <person name="Keeley SD"/>
            <person name="Tatsumi K"/>
            <person name="Tanaka K"/>
            <person name="Motone F"/>
            <person name="Kageyama Y"/>
            <person name="Nozu R"/>
            <person name="Adachi N"/>
            <person name="Nishimura O"/>
            <person name="Nakagawa R"/>
            <person name="Tanegashima C"/>
            <person name="Kiyatake I"/>
            <person name="Matsumoto R"/>
            <person name="Murakumo K"/>
            <person name="Nishida K"/>
            <person name="Terakita A"/>
            <person name="Kuratani S"/>
            <person name="Sato K"/>
            <person name="Hyodo S Kuraku.S."/>
        </authorList>
    </citation>
    <scope>NUCLEOTIDE SEQUENCE [LARGE SCALE GENOMIC DNA]</scope>
</reference>
<evidence type="ECO:0000256" key="8">
    <source>
        <dbReference type="ARBA" id="ARBA00022892"/>
    </source>
</evidence>
<dbReference type="GO" id="GO:0030126">
    <property type="term" value="C:COPI vesicle coat"/>
    <property type="evidence" value="ECO:0007669"/>
    <property type="project" value="TreeGrafter"/>
</dbReference>
<dbReference type="GO" id="GO:0006890">
    <property type="term" value="P:retrograde vesicle-mediated transport, Golgi to endoplasmic reticulum"/>
    <property type="evidence" value="ECO:0007669"/>
    <property type="project" value="InterPro"/>
</dbReference>
<keyword evidence="8" id="KW-0931">ER-Golgi transport</keyword>
<evidence type="ECO:0000256" key="3">
    <source>
        <dbReference type="ARBA" id="ARBA00008827"/>
    </source>
</evidence>
<gene>
    <name evidence="17" type="ORF">scyTo_0002717</name>
</gene>
<dbReference type="GO" id="GO:0005198">
    <property type="term" value="F:structural molecule activity"/>
    <property type="evidence" value="ECO:0007669"/>
    <property type="project" value="InterPro"/>
</dbReference>
<keyword evidence="12" id="KW-0968">Cytoplasmic vesicle</keyword>
<evidence type="ECO:0000256" key="11">
    <source>
        <dbReference type="ARBA" id="ARBA00023136"/>
    </source>
</evidence>
<keyword evidence="6" id="KW-0813">Transport</keyword>
<comment type="subunit">
    <text evidence="4">Oligomeric complex that consists of at least the alpha, beta, beta', gamma, delta, epsilon and zeta subunits.</text>
</comment>
<dbReference type="OrthoDB" id="310217at2759"/>
<evidence type="ECO:0000259" key="16">
    <source>
        <dbReference type="PROSITE" id="PS50969"/>
    </source>
</evidence>
<dbReference type="PROSITE" id="PS50969">
    <property type="entry name" value="FCP1"/>
    <property type="match status" value="1"/>
</dbReference>
<dbReference type="AlphaFoldDB" id="A0A401PKH7"/>
<evidence type="ECO:0000256" key="2">
    <source>
        <dbReference type="ARBA" id="ARBA00004347"/>
    </source>
</evidence>